<dbReference type="AlphaFoldDB" id="A0ABD2CVA9"/>
<accession>A0ABD2CVA9</accession>
<evidence type="ECO:0000313" key="2">
    <source>
        <dbReference type="Proteomes" id="UP001607303"/>
    </source>
</evidence>
<dbReference type="Proteomes" id="UP001607303">
    <property type="component" value="Unassembled WGS sequence"/>
</dbReference>
<dbReference type="EMBL" id="JAYRBN010000028">
    <property type="protein sequence ID" value="KAL2749066.1"/>
    <property type="molecule type" value="Genomic_DNA"/>
</dbReference>
<sequence>MCHEPSSFLVSHTTKLKVFNCPMYRFQVNFIIMNVLEDDEYNRHSNYRHQTDNHHTSHQNSLSLYYFNFIRLSLDCKNSCFSSQLHHVTNKADGFESLREMFRVMKGSPAKR</sequence>
<keyword evidence="2" id="KW-1185">Reference proteome</keyword>
<name>A0ABD2CVA9_VESMC</name>
<protein>
    <submittedName>
        <fullName evidence="1">Uncharacterized protein</fullName>
    </submittedName>
</protein>
<proteinExistence type="predicted"/>
<evidence type="ECO:0000313" key="1">
    <source>
        <dbReference type="EMBL" id="KAL2749066.1"/>
    </source>
</evidence>
<organism evidence="1 2">
    <name type="scientific">Vespula maculifrons</name>
    <name type="common">Eastern yellow jacket</name>
    <name type="synonym">Wasp</name>
    <dbReference type="NCBI Taxonomy" id="7453"/>
    <lineage>
        <taxon>Eukaryota</taxon>
        <taxon>Metazoa</taxon>
        <taxon>Ecdysozoa</taxon>
        <taxon>Arthropoda</taxon>
        <taxon>Hexapoda</taxon>
        <taxon>Insecta</taxon>
        <taxon>Pterygota</taxon>
        <taxon>Neoptera</taxon>
        <taxon>Endopterygota</taxon>
        <taxon>Hymenoptera</taxon>
        <taxon>Apocrita</taxon>
        <taxon>Aculeata</taxon>
        <taxon>Vespoidea</taxon>
        <taxon>Vespidae</taxon>
        <taxon>Vespinae</taxon>
        <taxon>Vespula</taxon>
    </lineage>
</organism>
<comment type="caution">
    <text evidence="1">The sequence shown here is derived from an EMBL/GenBank/DDBJ whole genome shotgun (WGS) entry which is preliminary data.</text>
</comment>
<gene>
    <name evidence="1" type="ORF">V1477_002676</name>
</gene>
<reference evidence="1 2" key="1">
    <citation type="journal article" date="2024" name="Ann. Entomol. Soc. Am.">
        <title>Genomic analyses of the southern and eastern yellowjacket wasps (Hymenoptera: Vespidae) reveal evolutionary signatures of social life.</title>
        <authorList>
            <person name="Catto M.A."/>
            <person name="Caine P.B."/>
            <person name="Orr S.E."/>
            <person name="Hunt B.G."/>
            <person name="Goodisman M.A.D."/>
        </authorList>
    </citation>
    <scope>NUCLEOTIDE SEQUENCE [LARGE SCALE GENOMIC DNA]</scope>
    <source>
        <strain evidence="1">232</strain>
        <tissue evidence="1">Head and thorax</tissue>
    </source>
</reference>